<dbReference type="InterPro" id="IPR009057">
    <property type="entry name" value="Homeodomain-like_sf"/>
</dbReference>
<evidence type="ECO:0000313" key="2">
    <source>
        <dbReference type="EMBL" id="KOB73175.1"/>
    </source>
</evidence>
<accession>A0A0L7LCR2</accession>
<comment type="subcellular location">
    <subcellularLocation>
        <location evidence="1">Nucleus</location>
    </subcellularLocation>
</comment>
<dbReference type="EMBL" id="JTDY01001679">
    <property type="protein sequence ID" value="KOB73175.1"/>
    <property type="molecule type" value="Genomic_DNA"/>
</dbReference>
<evidence type="ECO:0000313" key="3">
    <source>
        <dbReference type="Proteomes" id="UP000037510"/>
    </source>
</evidence>
<gene>
    <name evidence="2" type="ORF">OBRU01_11059</name>
</gene>
<dbReference type="AlphaFoldDB" id="A0A0L7LCR2"/>
<keyword evidence="3" id="KW-1185">Reference proteome</keyword>
<organism evidence="2 3">
    <name type="scientific">Operophtera brumata</name>
    <name type="common">Winter moth</name>
    <name type="synonym">Phalaena brumata</name>
    <dbReference type="NCBI Taxonomy" id="104452"/>
    <lineage>
        <taxon>Eukaryota</taxon>
        <taxon>Metazoa</taxon>
        <taxon>Ecdysozoa</taxon>
        <taxon>Arthropoda</taxon>
        <taxon>Hexapoda</taxon>
        <taxon>Insecta</taxon>
        <taxon>Pterygota</taxon>
        <taxon>Neoptera</taxon>
        <taxon>Endopterygota</taxon>
        <taxon>Lepidoptera</taxon>
        <taxon>Glossata</taxon>
        <taxon>Ditrysia</taxon>
        <taxon>Geometroidea</taxon>
        <taxon>Geometridae</taxon>
        <taxon>Larentiinae</taxon>
        <taxon>Operophtera</taxon>
    </lineage>
</organism>
<name>A0A0L7LCR2_OPEBR</name>
<proteinExistence type="predicted"/>
<evidence type="ECO:0000256" key="1">
    <source>
        <dbReference type="ARBA" id="ARBA00004123"/>
    </source>
</evidence>
<comment type="caution">
    <text evidence="2">The sequence shown here is derived from an EMBL/GenBank/DDBJ whole genome shotgun (WGS) entry which is preliminary data.</text>
</comment>
<reference evidence="2 3" key="1">
    <citation type="journal article" date="2015" name="Genome Biol. Evol.">
        <title>The genome of winter moth (Operophtera brumata) provides a genomic perspective on sexual dimorphism and phenology.</title>
        <authorList>
            <person name="Derks M.F."/>
            <person name="Smit S."/>
            <person name="Salis L."/>
            <person name="Schijlen E."/>
            <person name="Bossers A."/>
            <person name="Mateman C."/>
            <person name="Pijl A.S."/>
            <person name="de Ridder D."/>
            <person name="Groenen M.A."/>
            <person name="Visser M.E."/>
            <person name="Megens H.J."/>
        </authorList>
    </citation>
    <scope>NUCLEOTIDE SEQUENCE [LARGE SCALE GENOMIC DNA]</scope>
    <source>
        <strain evidence="2">WM2013NL</strain>
        <tissue evidence="2">Head and thorax</tissue>
    </source>
</reference>
<dbReference type="GO" id="GO:0005634">
    <property type="term" value="C:nucleus"/>
    <property type="evidence" value="ECO:0007669"/>
    <property type="project" value="UniProtKB-SubCell"/>
</dbReference>
<dbReference type="SUPFAM" id="SSF46689">
    <property type="entry name" value="Homeodomain-like"/>
    <property type="match status" value="1"/>
</dbReference>
<dbReference type="Proteomes" id="UP000037510">
    <property type="component" value="Unassembled WGS sequence"/>
</dbReference>
<protein>
    <submittedName>
        <fullName evidence="2">Putative DNA-mediated transposase</fullName>
    </submittedName>
</protein>
<sequence length="89" mass="9645">MERRHHLSREEMKRAVGMLPAGSKQRTVAVALGITQSVISRLWTCYRITGSASPLADRTGLSPPEITFVGLSSTTSTPMLFIKSSANVV</sequence>